<evidence type="ECO:0000313" key="2">
    <source>
        <dbReference type="EMBL" id="KAK5630580.1"/>
    </source>
</evidence>
<comment type="caution">
    <text evidence="2">The sequence shown here is derived from an EMBL/GenBank/DDBJ whole genome shotgun (WGS) entry which is preliminary data.</text>
</comment>
<organism evidence="2 3">
    <name type="scientific">Xylaria bambusicola</name>
    <dbReference type="NCBI Taxonomy" id="326684"/>
    <lineage>
        <taxon>Eukaryota</taxon>
        <taxon>Fungi</taxon>
        <taxon>Dikarya</taxon>
        <taxon>Ascomycota</taxon>
        <taxon>Pezizomycotina</taxon>
        <taxon>Sordariomycetes</taxon>
        <taxon>Xylariomycetidae</taxon>
        <taxon>Xylariales</taxon>
        <taxon>Xylariaceae</taxon>
        <taxon>Xylaria</taxon>
    </lineage>
</organism>
<evidence type="ECO:0000256" key="1">
    <source>
        <dbReference type="SAM" id="MobiDB-lite"/>
    </source>
</evidence>
<reference evidence="2 3" key="1">
    <citation type="submission" date="2023-10" db="EMBL/GenBank/DDBJ databases">
        <title>Draft genome sequence of Xylaria bambusicola isolate GMP-LS, the root and basal stem rot pathogen of sugarcane in Indonesia.</title>
        <authorList>
            <person name="Selvaraj P."/>
            <person name="Muralishankar V."/>
            <person name="Muruganantham S."/>
            <person name="Sp S."/>
            <person name="Haryani S."/>
            <person name="Lau K.J.X."/>
            <person name="Naqvi N.I."/>
        </authorList>
    </citation>
    <scope>NUCLEOTIDE SEQUENCE [LARGE SCALE GENOMIC DNA]</scope>
    <source>
        <strain evidence="2">GMP-LS</strain>
    </source>
</reference>
<gene>
    <name evidence="2" type="ORF">RRF57_006295</name>
</gene>
<dbReference type="EMBL" id="JAWHQM010000016">
    <property type="protein sequence ID" value="KAK5630580.1"/>
    <property type="molecule type" value="Genomic_DNA"/>
</dbReference>
<proteinExistence type="predicted"/>
<sequence length="145" mass="15840">MLTRSGKRKSADEIAPRERTTPLPSSVHITSDLVGSSAMESLDSPETTTSQYRGDIADTPAESIPLDKPDMAPRKSNDSPLLANIKGEKMPSTGPLEIMCDDQHLPILHIKLATEIDRMASYDFRANTMGRDQARSSGQTRALET</sequence>
<accession>A0AAN7UE31</accession>
<dbReference type="Proteomes" id="UP001305414">
    <property type="component" value="Unassembled WGS sequence"/>
</dbReference>
<protein>
    <submittedName>
        <fullName evidence="2">Uncharacterized protein</fullName>
    </submittedName>
</protein>
<feature type="region of interest" description="Disordered" evidence="1">
    <location>
        <begin position="1"/>
        <end position="89"/>
    </location>
</feature>
<dbReference type="AlphaFoldDB" id="A0AAN7UE31"/>
<keyword evidence="3" id="KW-1185">Reference proteome</keyword>
<name>A0AAN7UE31_9PEZI</name>
<evidence type="ECO:0000313" key="3">
    <source>
        <dbReference type="Proteomes" id="UP001305414"/>
    </source>
</evidence>
<feature type="compositionally biased region" description="Basic and acidic residues" evidence="1">
    <location>
        <begin position="9"/>
        <end position="20"/>
    </location>
</feature>
<feature type="compositionally biased region" description="Basic and acidic residues" evidence="1">
    <location>
        <begin position="65"/>
        <end position="77"/>
    </location>
</feature>